<proteinExistence type="predicted"/>
<reference evidence="1 2" key="1">
    <citation type="journal article" date="2012" name="MBio">
        <title>Identification of a highly transmissible animal-independent Staphylococcus aureus ST398 clone with distinct genomic and cell adhesion properties.</title>
        <authorList>
            <person name="Uhlemann A.C."/>
            <person name="Porcella S.F."/>
            <person name="Trivedi S."/>
            <person name="Sullivan S.B."/>
            <person name="Hafer C."/>
            <person name="Kennedy A.D."/>
            <person name="Barbian K.D."/>
            <person name="McCarthy A.J."/>
            <person name="Street C."/>
            <person name="Hirschberg D.L."/>
            <person name="Lipkin W.I."/>
            <person name="Lindsay J.A."/>
            <person name="DeLeo F.R."/>
            <person name="Lowy F.D."/>
        </authorList>
    </citation>
    <scope>NUCLEOTIDE SEQUENCE [LARGE SCALE GENOMIC DNA]</scope>
    <source>
        <strain evidence="1 2">DR10</strain>
    </source>
</reference>
<organism evidence="1 2">
    <name type="scientific">Staphylococcus aureus subsp. aureus DR10</name>
    <dbReference type="NCBI Taxonomy" id="1155079"/>
    <lineage>
        <taxon>Bacteria</taxon>
        <taxon>Bacillati</taxon>
        <taxon>Bacillota</taxon>
        <taxon>Bacilli</taxon>
        <taxon>Bacillales</taxon>
        <taxon>Staphylococcaceae</taxon>
        <taxon>Staphylococcus</taxon>
    </lineage>
</organism>
<dbReference type="EMBL" id="AIDT01000001">
    <property type="protein sequence ID" value="EIA15235.1"/>
    <property type="molecule type" value="Genomic_DNA"/>
</dbReference>
<protein>
    <submittedName>
        <fullName evidence="1">Uncharacterized protein</fullName>
    </submittedName>
</protein>
<accession>A0ABC9Q2Z7</accession>
<sequence length="40" mass="4586">MLYHLLHQCCITKNDATPTITFYTHVLHHSKNDATSDTTL</sequence>
<comment type="caution">
    <text evidence="1">The sequence shown here is derived from an EMBL/GenBank/DDBJ whole genome shotgun (WGS) entry which is preliminary data.</text>
</comment>
<evidence type="ECO:0000313" key="1">
    <source>
        <dbReference type="EMBL" id="EIA15235.1"/>
    </source>
</evidence>
<dbReference type="Proteomes" id="UP000003093">
    <property type="component" value="Unassembled WGS sequence"/>
</dbReference>
<evidence type="ECO:0000313" key="2">
    <source>
        <dbReference type="Proteomes" id="UP000003093"/>
    </source>
</evidence>
<gene>
    <name evidence="1" type="ORF">ST398NM02_3092</name>
</gene>
<name>A0ABC9Q2Z7_STAA5</name>
<dbReference type="AlphaFoldDB" id="A0ABC9Q2Z7"/>